<sequence>MRKAKKLTQIAALGVALVAAGCTPEGPVVREAGNWKNDRKLVEFEFPGMPSKERDHMVGMMSNNPSINQCVTQEQIDKEGPLPELIGRTSANAAQCTWSKMSIVKGKVDIAGACTAGAQAFDLTVTGTAAADKTDVIVTMNGKSPVGKVVLSVTDVRTGPCIADAVKGT</sequence>
<dbReference type="RefSeq" id="WP_088471651.1">
    <property type="nucleotide sequence ID" value="NZ_NISJ01000002.1"/>
</dbReference>
<dbReference type="AlphaFoldDB" id="A0A246K3K7"/>
<evidence type="ECO:0000313" key="1">
    <source>
        <dbReference type="EMBL" id="OWR00160.1"/>
    </source>
</evidence>
<name>A0A246K3K7_9SPHN</name>
<dbReference type="EMBL" id="NISJ01000002">
    <property type="protein sequence ID" value="OWR00160.1"/>
    <property type="molecule type" value="Genomic_DNA"/>
</dbReference>
<dbReference type="InterPro" id="IPR022061">
    <property type="entry name" value="DUF3617"/>
</dbReference>
<organism evidence="1 2">
    <name type="scientific">Sphingopyxis witflariensis</name>
    <dbReference type="NCBI Taxonomy" id="173675"/>
    <lineage>
        <taxon>Bacteria</taxon>
        <taxon>Pseudomonadati</taxon>
        <taxon>Pseudomonadota</taxon>
        <taxon>Alphaproteobacteria</taxon>
        <taxon>Sphingomonadales</taxon>
        <taxon>Sphingomonadaceae</taxon>
        <taxon>Sphingopyxis</taxon>
    </lineage>
</organism>
<protein>
    <recommendedName>
        <fullName evidence="3">DUF3617 domain-containing protein</fullName>
    </recommendedName>
</protein>
<dbReference type="Proteomes" id="UP000197097">
    <property type="component" value="Unassembled WGS sequence"/>
</dbReference>
<dbReference type="PROSITE" id="PS51257">
    <property type="entry name" value="PROKAR_LIPOPROTEIN"/>
    <property type="match status" value="1"/>
</dbReference>
<proteinExistence type="predicted"/>
<evidence type="ECO:0008006" key="3">
    <source>
        <dbReference type="Google" id="ProtNLM"/>
    </source>
</evidence>
<evidence type="ECO:0000313" key="2">
    <source>
        <dbReference type="Proteomes" id="UP000197097"/>
    </source>
</evidence>
<comment type="caution">
    <text evidence="1">The sequence shown here is derived from an EMBL/GenBank/DDBJ whole genome shotgun (WGS) entry which is preliminary data.</text>
</comment>
<gene>
    <name evidence="1" type="ORF">CDQ91_05145</name>
</gene>
<keyword evidence="2" id="KW-1185">Reference proteome</keyword>
<dbReference type="OrthoDB" id="7405484at2"/>
<reference evidence="1 2" key="1">
    <citation type="journal article" date="2002" name="Int. J. Syst. Evol. Microbiol.">
        <title>Sphingopyxis witflariensis sp. nov., isolated from activated sludge.</title>
        <authorList>
            <person name="Kampfer P."/>
            <person name="Witzenberger R."/>
            <person name="Denner E.B."/>
            <person name="Busse H.J."/>
            <person name="Neef A."/>
        </authorList>
    </citation>
    <scope>NUCLEOTIDE SEQUENCE [LARGE SCALE GENOMIC DNA]</scope>
    <source>
        <strain evidence="1 2">DSM 14551</strain>
    </source>
</reference>
<accession>A0A246K3K7</accession>
<dbReference type="Pfam" id="PF12276">
    <property type="entry name" value="DUF3617"/>
    <property type="match status" value="1"/>
</dbReference>